<gene>
    <name evidence="1" type="ORF">A4A59_12635</name>
</gene>
<accession>A0A154IMQ8</accession>
<dbReference type="AlphaFoldDB" id="A0A154IMQ8"/>
<evidence type="ECO:0000313" key="1">
    <source>
        <dbReference type="EMBL" id="KZB01869.1"/>
    </source>
</evidence>
<dbReference type="InterPro" id="IPR010710">
    <property type="entry name" value="DUF1289"/>
</dbReference>
<dbReference type="RefSeq" id="WP_062940905.1">
    <property type="nucleotide sequence ID" value="NZ_CP171845.1"/>
</dbReference>
<evidence type="ECO:0008006" key="2">
    <source>
        <dbReference type="Google" id="ProtNLM"/>
    </source>
</evidence>
<name>A0A154IMQ8_RHILE</name>
<dbReference type="EMBL" id="LVYU01000078">
    <property type="protein sequence ID" value="KZB01869.1"/>
    <property type="molecule type" value="Genomic_DNA"/>
</dbReference>
<proteinExistence type="predicted"/>
<sequence>MRVETPCTDVCQFDPCKKWCVGCGRTGEEIKAWRKLSPYQRTILSNDLKRRLKRLEASSPTVEFRMQSS</sequence>
<organism evidence="1">
    <name type="scientific">Rhizobium leguminosarum</name>
    <dbReference type="NCBI Taxonomy" id="384"/>
    <lineage>
        <taxon>Bacteria</taxon>
        <taxon>Pseudomonadati</taxon>
        <taxon>Pseudomonadota</taxon>
        <taxon>Alphaproteobacteria</taxon>
        <taxon>Hyphomicrobiales</taxon>
        <taxon>Rhizobiaceae</taxon>
        <taxon>Rhizobium/Agrobacterium group</taxon>
        <taxon>Rhizobium</taxon>
    </lineage>
</organism>
<protein>
    <recommendedName>
        <fullName evidence="2">DUF1289 domain-containing protein</fullName>
    </recommendedName>
</protein>
<reference evidence="1" key="1">
    <citation type="submission" date="2016-03" db="EMBL/GenBank/DDBJ databases">
        <title>Microsymbionts genomes from the relict species Vavilovia formosa.</title>
        <authorList>
            <person name="Chirak E."/>
            <person name="Kimeklis A."/>
            <person name="Kopat V."/>
            <person name="Andronov E."/>
        </authorList>
    </citation>
    <scope>NUCLEOTIDE SEQUENCE [LARGE SCALE GENOMIC DNA]</scope>
    <source>
        <strain evidence="1">Vaf12</strain>
    </source>
</reference>
<dbReference type="Pfam" id="PF06945">
    <property type="entry name" value="DUF1289"/>
    <property type="match status" value="1"/>
</dbReference>
<comment type="caution">
    <text evidence="1">The sequence shown here is derived from an EMBL/GenBank/DDBJ whole genome shotgun (WGS) entry which is preliminary data.</text>
</comment>